<dbReference type="InterPro" id="IPR036583">
    <property type="entry name" value="23S_rRNA_IVS_sf"/>
</dbReference>
<dbReference type="InterPro" id="IPR012657">
    <property type="entry name" value="23S_rRNA-intervening_sequence"/>
</dbReference>
<dbReference type="Proteomes" id="UP000009080">
    <property type="component" value="Chromosome"/>
</dbReference>
<evidence type="ECO:0008006" key="3">
    <source>
        <dbReference type="Google" id="ProtNLM"/>
    </source>
</evidence>
<dbReference type="AlphaFoldDB" id="C6AR00"/>
<dbReference type="PANTHER" id="PTHR38471">
    <property type="entry name" value="FOUR HELIX BUNDLE PROTEIN"/>
    <property type="match status" value="1"/>
</dbReference>
<dbReference type="HOGENOM" id="CLU_2959309_0_0_6"/>
<protein>
    <recommendedName>
        <fullName evidence="3">S23 ribosomal protein</fullName>
    </recommendedName>
</protein>
<dbReference type="Gene3D" id="1.20.1440.60">
    <property type="entry name" value="23S rRNA-intervening sequence"/>
    <property type="match status" value="1"/>
</dbReference>
<dbReference type="NCBIfam" id="TIGR02436">
    <property type="entry name" value="four helix bundle protein"/>
    <property type="match status" value="1"/>
</dbReference>
<evidence type="ECO:0000313" key="2">
    <source>
        <dbReference type="Proteomes" id="UP000009080"/>
    </source>
</evidence>
<dbReference type="Pfam" id="PF05635">
    <property type="entry name" value="23S_rRNA_IVP"/>
    <property type="match status" value="1"/>
</dbReference>
<evidence type="ECO:0000313" key="1">
    <source>
        <dbReference type="EMBL" id="ACS93542.1"/>
    </source>
</evidence>
<name>C6AR00_TERTT</name>
<dbReference type="RefSeq" id="WP_015820939.1">
    <property type="nucleotide sequence ID" value="NC_012997.1"/>
</dbReference>
<reference evidence="1 2" key="1">
    <citation type="journal article" date="2009" name="PLoS ONE">
        <title>The complete genome of Teredinibacter turnerae T7901: an intracellular endosymbiont of marine wood-boring bivalves (shipworms).</title>
        <authorList>
            <person name="Yang J.C."/>
            <person name="Madupu R."/>
            <person name="Durkin A.S."/>
            <person name="Ekborg N.A."/>
            <person name="Pedamallu C.S."/>
            <person name="Hostetler J.B."/>
            <person name="Radune D."/>
            <person name="Toms B.S."/>
            <person name="Henrissat B."/>
            <person name="Coutinho P.M."/>
            <person name="Schwarz S."/>
            <person name="Field L."/>
            <person name="Trindade-Silva A.E."/>
            <person name="Soares C.A.G."/>
            <person name="Elshahawi S."/>
            <person name="Hanora A."/>
            <person name="Schmidt E.W."/>
            <person name="Haygood M.G."/>
            <person name="Posfai J."/>
            <person name="Benner J."/>
            <person name="Madinger C."/>
            <person name="Nove J."/>
            <person name="Anton B."/>
            <person name="Chaudhary K."/>
            <person name="Foster J."/>
            <person name="Holman A."/>
            <person name="Kumar S."/>
            <person name="Lessard P.A."/>
            <person name="Luyten Y.A."/>
            <person name="Slatko B."/>
            <person name="Wood N."/>
            <person name="Wu B."/>
            <person name="Teplitski M."/>
            <person name="Mougous J.D."/>
            <person name="Ward N."/>
            <person name="Eisen J.A."/>
            <person name="Badger J.H."/>
            <person name="Distel D.L."/>
        </authorList>
    </citation>
    <scope>NUCLEOTIDE SEQUENCE [LARGE SCALE GENOMIC DNA]</scope>
    <source>
        <strain evidence="2">ATCC 39867 / T7901</strain>
    </source>
</reference>
<dbReference type="STRING" id="377629.TERTU_1394"/>
<gene>
    <name evidence="1" type="ordered locus">TERTU_1394</name>
</gene>
<dbReference type="PANTHER" id="PTHR38471:SF2">
    <property type="entry name" value="FOUR HELIX BUNDLE PROTEIN"/>
    <property type="match status" value="1"/>
</dbReference>
<dbReference type="KEGG" id="ttu:TERTU_1394"/>
<keyword evidence="2" id="KW-1185">Reference proteome</keyword>
<sequence>MKFKKLDVWKESARLCVEVYKNLGTLRDYGFRDQITRSALSIPSNIAKGSCAEISSRYT</sequence>
<accession>C6AR00</accession>
<dbReference type="EMBL" id="CP001614">
    <property type="protein sequence ID" value="ACS93542.1"/>
    <property type="molecule type" value="Genomic_DNA"/>
</dbReference>
<dbReference type="SUPFAM" id="SSF158446">
    <property type="entry name" value="IVS-encoded protein-like"/>
    <property type="match status" value="1"/>
</dbReference>
<organism evidence="1 2">
    <name type="scientific">Teredinibacter turnerae (strain ATCC 39867 / T7901)</name>
    <dbReference type="NCBI Taxonomy" id="377629"/>
    <lineage>
        <taxon>Bacteria</taxon>
        <taxon>Pseudomonadati</taxon>
        <taxon>Pseudomonadota</taxon>
        <taxon>Gammaproteobacteria</taxon>
        <taxon>Cellvibrionales</taxon>
        <taxon>Cellvibrionaceae</taxon>
        <taxon>Teredinibacter</taxon>
    </lineage>
</organism>
<proteinExistence type="predicted"/>